<dbReference type="SMART" id="SM00014">
    <property type="entry name" value="acidPPc"/>
    <property type="match status" value="1"/>
</dbReference>
<keyword evidence="2 8" id="KW-0812">Transmembrane</keyword>
<feature type="domain" description="Phosphatidic acid phosphatase type 2/haloperoxidase" evidence="9">
    <location>
        <begin position="195"/>
        <end position="319"/>
    </location>
</feature>
<evidence type="ECO:0000256" key="3">
    <source>
        <dbReference type="ARBA" id="ARBA00022801"/>
    </source>
</evidence>
<dbReference type="PANTHER" id="PTHR14969:SF28">
    <property type="entry name" value="DIHYDROSPHINGOSINE 1-PHOSPHATE PHOSPHATASE LCB3-RELATED"/>
    <property type="match status" value="1"/>
</dbReference>
<comment type="caution">
    <text evidence="10">The sequence shown here is derived from an EMBL/GenBank/DDBJ whole genome shotgun (WGS) entry which is preliminary data.</text>
</comment>
<evidence type="ECO:0000259" key="9">
    <source>
        <dbReference type="SMART" id="SM00014"/>
    </source>
</evidence>
<feature type="transmembrane region" description="Helical" evidence="8">
    <location>
        <begin position="166"/>
        <end position="186"/>
    </location>
</feature>
<comment type="similarity">
    <text evidence="7">Belongs to the type 2 lipid phosphate phosphatase family.</text>
</comment>
<feature type="transmembrane region" description="Helical" evidence="8">
    <location>
        <begin position="397"/>
        <end position="416"/>
    </location>
</feature>
<evidence type="ECO:0000313" key="10">
    <source>
        <dbReference type="EMBL" id="KAG0465771.1"/>
    </source>
</evidence>
<dbReference type="AlphaFoldDB" id="A0A835Q3T7"/>
<dbReference type="Gene3D" id="1.20.144.10">
    <property type="entry name" value="Phosphatidic acid phosphatase type 2/haloperoxidase"/>
    <property type="match status" value="1"/>
</dbReference>
<reference evidence="10 11" key="1">
    <citation type="journal article" date="2020" name="Nat. Food">
        <title>A phased Vanilla planifolia genome enables genetic improvement of flavour and production.</title>
        <authorList>
            <person name="Hasing T."/>
            <person name="Tang H."/>
            <person name="Brym M."/>
            <person name="Khazi F."/>
            <person name="Huang T."/>
            <person name="Chambers A.H."/>
        </authorList>
    </citation>
    <scope>NUCLEOTIDE SEQUENCE [LARGE SCALE GENOMIC DNA]</scope>
    <source>
        <tissue evidence="10">Leaf</tissue>
    </source>
</reference>
<dbReference type="GO" id="GO:0042392">
    <property type="term" value="F:sphingosine-1-phosphate phosphatase activity"/>
    <property type="evidence" value="ECO:0007669"/>
    <property type="project" value="TreeGrafter"/>
</dbReference>
<name>A0A835Q3T7_VANPL</name>
<keyword evidence="3" id="KW-0378">Hydrolase</keyword>
<accession>A0A835Q3T7</accession>
<dbReference type="InterPro" id="IPR036938">
    <property type="entry name" value="PAP2/HPO_sf"/>
</dbReference>
<dbReference type="SUPFAM" id="SSF48317">
    <property type="entry name" value="Acid phosphatase/Vanadium-dependent haloperoxidase"/>
    <property type="match status" value="1"/>
</dbReference>
<evidence type="ECO:0000313" key="11">
    <source>
        <dbReference type="Proteomes" id="UP000639772"/>
    </source>
</evidence>
<dbReference type="GO" id="GO:0005789">
    <property type="term" value="C:endoplasmic reticulum membrane"/>
    <property type="evidence" value="ECO:0007669"/>
    <property type="project" value="UniProtKB-SubCell"/>
</dbReference>
<dbReference type="EMBL" id="JADCNM010000010">
    <property type="protein sequence ID" value="KAG0465771.1"/>
    <property type="molecule type" value="Genomic_DNA"/>
</dbReference>
<evidence type="ECO:0000256" key="5">
    <source>
        <dbReference type="ARBA" id="ARBA00022989"/>
    </source>
</evidence>
<feature type="transmembrane region" description="Helical" evidence="8">
    <location>
        <begin position="301"/>
        <end position="320"/>
    </location>
</feature>
<dbReference type="PANTHER" id="PTHR14969">
    <property type="entry name" value="SPHINGOSINE-1-PHOSPHATE PHOSPHOHYDROLASE"/>
    <property type="match status" value="1"/>
</dbReference>
<evidence type="ECO:0000256" key="2">
    <source>
        <dbReference type="ARBA" id="ARBA00022692"/>
    </source>
</evidence>
<feature type="transmembrane region" description="Helical" evidence="8">
    <location>
        <begin position="485"/>
        <end position="504"/>
    </location>
</feature>
<evidence type="ECO:0000256" key="1">
    <source>
        <dbReference type="ARBA" id="ARBA00004477"/>
    </source>
</evidence>
<dbReference type="InterPro" id="IPR000326">
    <property type="entry name" value="PAP2/HPO"/>
</dbReference>
<comment type="subcellular location">
    <subcellularLocation>
        <location evidence="1">Endoplasmic reticulum membrane</location>
        <topology evidence="1">Multi-pass membrane protein</topology>
    </subcellularLocation>
</comment>
<dbReference type="CDD" id="cd03388">
    <property type="entry name" value="PAP2_SPPase1"/>
    <property type="match status" value="1"/>
</dbReference>
<feature type="transmembrane region" description="Helical" evidence="8">
    <location>
        <begin position="335"/>
        <end position="353"/>
    </location>
</feature>
<dbReference type="Proteomes" id="UP000639772">
    <property type="component" value="Chromosome 10"/>
</dbReference>
<proteinExistence type="inferred from homology"/>
<protein>
    <recommendedName>
        <fullName evidence="9">Phosphatidic acid phosphatase type 2/haloperoxidase domain-containing protein</fullName>
    </recommendedName>
</protein>
<keyword evidence="5 8" id="KW-1133">Transmembrane helix</keyword>
<gene>
    <name evidence="10" type="ORF">HPP92_019935</name>
</gene>
<keyword evidence="6 8" id="KW-0472">Membrane</keyword>
<feature type="transmembrane region" description="Helical" evidence="8">
    <location>
        <begin position="270"/>
        <end position="289"/>
    </location>
</feature>
<sequence>MSGGGAQDVSDSWADKIRVRRWKGCSGRDTLRDQTPKLSLVVDSVINFMRKVPEWSCQRVDRENHSFMPAFCQMEQNPTETATTLLSFPTQRFAESAGGGMARGSVPLWQPLALSGILGFVLASTFLCLTRRIRSIAQPWVTHRVKSETTLVLQIQRWHNRHLDNFFSVLSFIVSVPFYTGFLPLLDWSGHCKLSRQMTLLMAFCNYLGNSIKDAVSASRPSSPPVKRITATEDEKEYAMEYGFPSTHALNTVCLLGYLLNYVTTNAHDVNHFTVLIGIFSCFFLISLVGLGRIYLGMHSFIDVAAGITIGLVILAFWLVVDEHIDEFLTSGQNVVYFSVNLFFLMLFAYPTPEVPTPSFSYHTAFNGVAFGLVIGIQQTHLLTHSESSPLLFSPELPLLVFVGRIATGIPAILLVKFSSRALAKWLLPVICNTLGIPVRSSCYVPSLKEPNSSNNMPAHKPNTYLQRIALLPHKAYDVDTGIRFLQYAGLAWSSLVLVPYVFYCLNL</sequence>
<evidence type="ECO:0000256" key="8">
    <source>
        <dbReference type="SAM" id="Phobius"/>
    </source>
</evidence>
<evidence type="ECO:0000256" key="7">
    <source>
        <dbReference type="ARBA" id="ARBA00038324"/>
    </source>
</evidence>
<dbReference type="Pfam" id="PF01569">
    <property type="entry name" value="PAP2"/>
    <property type="match status" value="1"/>
</dbReference>
<dbReference type="OrthoDB" id="301434at2759"/>
<evidence type="ECO:0000256" key="6">
    <source>
        <dbReference type="ARBA" id="ARBA00023136"/>
    </source>
</evidence>
<evidence type="ECO:0000256" key="4">
    <source>
        <dbReference type="ARBA" id="ARBA00022824"/>
    </source>
</evidence>
<feature type="transmembrane region" description="Helical" evidence="8">
    <location>
        <begin position="108"/>
        <end position="129"/>
    </location>
</feature>
<feature type="transmembrane region" description="Helical" evidence="8">
    <location>
        <begin position="360"/>
        <end position="377"/>
    </location>
</feature>
<organism evidence="10 11">
    <name type="scientific">Vanilla planifolia</name>
    <name type="common">Vanilla</name>
    <dbReference type="NCBI Taxonomy" id="51239"/>
    <lineage>
        <taxon>Eukaryota</taxon>
        <taxon>Viridiplantae</taxon>
        <taxon>Streptophyta</taxon>
        <taxon>Embryophyta</taxon>
        <taxon>Tracheophyta</taxon>
        <taxon>Spermatophyta</taxon>
        <taxon>Magnoliopsida</taxon>
        <taxon>Liliopsida</taxon>
        <taxon>Asparagales</taxon>
        <taxon>Orchidaceae</taxon>
        <taxon>Vanilloideae</taxon>
        <taxon>Vanilleae</taxon>
        <taxon>Vanilla</taxon>
    </lineage>
</organism>
<keyword evidence="4" id="KW-0256">Endoplasmic reticulum</keyword>